<gene>
    <name evidence="1" type="ORF">LCGC14_2637190</name>
</gene>
<protein>
    <submittedName>
        <fullName evidence="1">Uncharacterized protein</fullName>
    </submittedName>
</protein>
<proteinExistence type="predicted"/>
<accession>A0A0F9AL33</accession>
<sequence>MKVLDKNNMLLANAASIFGNFEASTKLISQLSSTAPVSRRSVLSSAQKDLVKRVAWEMTGGRSWLTGEFVPYDEAILHHILHDSTTGLTLLNSL</sequence>
<dbReference type="EMBL" id="LAZR01045382">
    <property type="protein sequence ID" value="KKK98995.1"/>
    <property type="molecule type" value="Genomic_DNA"/>
</dbReference>
<organism evidence="1">
    <name type="scientific">marine sediment metagenome</name>
    <dbReference type="NCBI Taxonomy" id="412755"/>
    <lineage>
        <taxon>unclassified sequences</taxon>
        <taxon>metagenomes</taxon>
        <taxon>ecological metagenomes</taxon>
    </lineage>
</organism>
<name>A0A0F9AL33_9ZZZZ</name>
<evidence type="ECO:0000313" key="1">
    <source>
        <dbReference type="EMBL" id="KKK98995.1"/>
    </source>
</evidence>
<comment type="caution">
    <text evidence="1">The sequence shown here is derived from an EMBL/GenBank/DDBJ whole genome shotgun (WGS) entry which is preliminary data.</text>
</comment>
<reference evidence="1" key="1">
    <citation type="journal article" date="2015" name="Nature">
        <title>Complex archaea that bridge the gap between prokaryotes and eukaryotes.</title>
        <authorList>
            <person name="Spang A."/>
            <person name="Saw J.H."/>
            <person name="Jorgensen S.L."/>
            <person name="Zaremba-Niedzwiedzka K."/>
            <person name="Martijn J."/>
            <person name="Lind A.E."/>
            <person name="van Eijk R."/>
            <person name="Schleper C."/>
            <person name="Guy L."/>
            <person name="Ettema T.J."/>
        </authorList>
    </citation>
    <scope>NUCLEOTIDE SEQUENCE</scope>
</reference>
<dbReference type="AlphaFoldDB" id="A0A0F9AL33"/>